<dbReference type="InterPro" id="IPR005793">
    <property type="entry name" value="Formyl_trans_C"/>
</dbReference>
<comment type="caution">
    <text evidence="8">The sequence shown here is derived from an EMBL/GenBank/DDBJ whole genome shotgun (WGS) entry which is preliminary data.</text>
</comment>
<dbReference type="Gene3D" id="3.40.50.12230">
    <property type="match status" value="1"/>
</dbReference>
<dbReference type="FunFam" id="3.40.50.12230:FF:000001">
    <property type="entry name" value="Methionyl-tRNA formyltransferase"/>
    <property type="match status" value="1"/>
</dbReference>
<feature type="domain" description="Formyl transferase N-terminal" evidence="6">
    <location>
        <begin position="1"/>
        <end position="178"/>
    </location>
</feature>
<dbReference type="HAMAP" id="MF_00182">
    <property type="entry name" value="Formyl_trans"/>
    <property type="match status" value="1"/>
</dbReference>
<dbReference type="PANTHER" id="PTHR11138">
    <property type="entry name" value="METHIONYL-TRNA FORMYLTRANSFERASE"/>
    <property type="match status" value="1"/>
</dbReference>
<keyword evidence="3 5" id="KW-0808">Transferase</keyword>
<proteinExistence type="inferred from homology"/>
<dbReference type="InterPro" id="IPR011034">
    <property type="entry name" value="Formyl_transferase-like_C_sf"/>
</dbReference>
<gene>
    <name evidence="5" type="primary">fmt</name>
    <name evidence="8" type="ORF">CHH67_02055</name>
</gene>
<evidence type="ECO:0000256" key="1">
    <source>
        <dbReference type="ARBA" id="ARBA00010699"/>
    </source>
</evidence>
<evidence type="ECO:0000256" key="4">
    <source>
        <dbReference type="ARBA" id="ARBA00022917"/>
    </source>
</evidence>
<feature type="binding site" evidence="5">
    <location>
        <begin position="109"/>
        <end position="112"/>
    </location>
    <ligand>
        <name>(6S)-5,6,7,8-tetrahydrofolate</name>
        <dbReference type="ChEBI" id="CHEBI:57453"/>
    </ligand>
</feature>
<dbReference type="GO" id="GO:0004479">
    <property type="term" value="F:methionyl-tRNA formyltransferase activity"/>
    <property type="evidence" value="ECO:0007669"/>
    <property type="project" value="UniProtKB-UniRule"/>
</dbReference>
<dbReference type="InterPro" id="IPR044135">
    <property type="entry name" value="Met-tRNA-FMT_C"/>
</dbReference>
<dbReference type="SUPFAM" id="SSF53328">
    <property type="entry name" value="Formyltransferase"/>
    <property type="match status" value="1"/>
</dbReference>
<dbReference type="FunFam" id="3.40.50.170:FF:000004">
    <property type="entry name" value="Methionyl-tRNA formyltransferase"/>
    <property type="match status" value="1"/>
</dbReference>
<comment type="catalytic activity">
    <reaction evidence="5">
        <text>L-methionyl-tRNA(fMet) + (6R)-10-formyltetrahydrofolate = N-formyl-L-methionyl-tRNA(fMet) + (6S)-5,6,7,8-tetrahydrofolate + H(+)</text>
        <dbReference type="Rhea" id="RHEA:24380"/>
        <dbReference type="Rhea" id="RHEA-COMP:9952"/>
        <dbReference type="Rhea" id="RHEA-COMP:9953"/>
        <dbReference type="ChEBI" id="CHEBI:15378"/>
        <dbReference type="ChEBI" id="CHEBI:57453"/>
        <dbReference type="ChEBI" id="CHEBI:78530"/>
        <dbReference type="ChEBI" id="CHEBI:78844"/>
        <dbReference type="ChEBI" id="CHEBI:195366"/>
        <dbReference type="EC" id="2.1.2.9"/>
    </reaction>
</comment>
<dbReference type="CDD" id="cd08646">
    <property type="entry name" value="FMT_core_Met-tRNA-FMT_N"/>
    <property type="match status" value="1"/>
</dbReference>
<dbReference type="InterPro" id="IPR001555">
    <property type="entry name" value="GART_AS"/>
</dbReference>
<dbReference type="OrthoDB" id="9802815at2"/>
<evidence type="ECO:0000256" key="2">
    <source>
        <dbReference type="ARBA" id="ARBA00012261"/>
    </source>
</evidence>
<dbReference type="NCBIfam" id="TIGR00460">
    <property type="entry name" value="fmt"/>
    <property type="match status" value="1"/>
</dbReference>
<dbReference type="SUPFAM" id="SSF50486">
    <property type="entry name" value="FMT C-terminal domain-like"/>
    <property type="match status" value="1"/>
</dbReference>
<evidence type="ECO:0000256" key="5">
    <source>
        <dbReference type="HAMAP-Rule" id="MF_00182"/>
    </source>
</evidence>
<organism evidence="8 9">
    <name type="scientific">Paenibacillus campinasensis</name>
    <dbReference type="NCBI Taxonomy" id="66347"/>
    <lineage>
        <taxon>Bacteria</taxon>
        <taxon>Bacillati</taxon>
        <taxon>Bacillota</taxon>
        <taxon>Bacilli</taxon>
        <taxon>Bacillales</taxon>
        <taxon>Paenibacillaceae</taxon>
        <taxon>Paenibacillus</taxon>
    </lineage>
</organism>
<dbReference type="Pfam" id="PF00551">
    <property type="entry name" value="Formyl_trans_N"/>
    <property type="match status" value="1"/>
</dbReference>
<keyword evidence="4 5" id="KW-0648">Protein biosynthesis</keyword>
<dbReference type="InterPro" id="IPR002376">
    <property type="entry name" value="Formyl_transf_N"/>
</dbReference>
<name>A0A268F3Y3_9BACL</name>
<dbReference type="AlphaFoldDB" id="A0A268F3Y3"/>
<dbReference type="PANTHER" id="PTHR11138:SF5">
    <property type="entry name" value="METHIONYL-TRNA FORMYLTRANSFERASE, MITOCHONDRIAL"/>
    <property type="match status" value="1"/>
</dbReference>
<sequence length="312" mass="33541">MNIVFMGTPAFAVPSLEMLLSEGYRVVAVVTQPDRPQGRKKVLTPTPVKEAALRHGIPVLQPQRLRSPEAVAELAKYEPDMIITAAYGQILPKSVLDMPRLGCLNVHGSLLPAYRGGAPIQRCIINGEKVTGITLMYMAEGLDTGDMIAKLEVAIAEEDTAGSLFEKLSVAGAELLKQQLPRLMQGKVEAEPQNEAEATYAPNLTREDERIDWSRSSRDIYNQIRGLVPFSGGFTLWNGEVFKVWATAKPEGAAGPADAAPGTVLELTEQGVVVKTGDGTIKLLTVQPSGKKAMTAEQFVRGTSMTVGTVLG</sequence>
<dbReference type="Proteomes" id="UP000215596">
    <property type="component" value="Unassembled WGS sequence"/>
</dbReference>
<comment type="function">
    <text evidence="5">Attaches a formyl group to the free amino group of methionyl-tRNA(fMet). The formyl group appears to play a dual role in the initiator identity of N-formylmethionyl-tRNA by promoting its recognition by IF2 and preventing the misappropriation of this tRNA by the elongation apparatus.</text>
</comment>
<feature type="domain" description="Formyl transferase C-terminal" evidence="7">
    <location>
        <begin position="204"/>
        <end position="302"/>
    </location>
</feature>
<evidence type="ECO:0000259" key="6">
    <source>
        <dbReference type="Pfam" id="PF00551"/>
    </source>
</evidence>
<dbReference type="EC" id="2.1.2.9" evidence="2 5"/>
<dbReference type="InterPro" id="IPR036477">
    <property type="entry name" value="Formyl_transf_N_sf"/>
</dbReference>
<dbReference type="Pfam" id="PF02911">
    <property type="entry name" value="Formyl_trans_C"/>
    <property type="match status" value="1"/>
</dbReference>
<dbReference type="RefSeq" id="WP_095263307.1">
    <property type="nucleotide sequence ID" value="NZ_NPBY01000006.1"/>
</dbReference>
<reference evidence="8 9" key="1">
    <citation type="submission" date="2017-07" db="EMBL/GenBank/DDBJ databases">
        <title>Isolation and whole genome analysis of endospore-forming bacteria from heroin.</title>
        <authorList>
            <person name="Kalinowski J."/>
            <person name="Ahrens B."/>
            <person name="Al-Dilaimi A."/>
            <person name="Winkler A."/>
            <person name="Wibberg D."/>
            <person name="Schleenbecker U."/>
            <person name="Ruckert C."/>
            <person name="Wolfel R."/>
            <person name="Grass G."/>
        </authorList>
    </citation>
    <scope>NUCLEOTIDE SEQUENCE [LARGE SCALE GENOMIC DNA]</scope>
    <source>
        <strain evidence="8 9">7537-G1</strain>
    </source>
</reference>
<dbReference type="CDD" id="cd08704">
    <property type="entry name" value="Met_tRNA_FMT_C"/>
    <property type="match status" value="1"/>
</dbReference>
<accession>A0A268F3Y3</accession>
<dbReference type="PROSITE" id="PS00373">
    <property type="entry name" value="GART"/>
    <property type="match status" value="1"/>
</dbReference>
<protein>
    <recommendedName>
        <fullName evidence="2 5">Methionyl-tRNA formyltransferase</fullName>
        <ecNumber evidence="2 5">2.1.2.9</ecNumber>
    </recommendedName>
</protein>
<dbReference type="GO" id="GO:0005829">
    <property type="term" value="C:cytosol"/>
    <property type="evidence" value="ECO:0007669"/>
    <property type="project" value="TreeGrafter"/>
</dbReference>
<dbReference type="InterPro" id="IPR041711">
    <property type="entry name" value="Met-tRNA-FMT_N"/>
</dbReference>
<evidence type="ECO:0000259" key="7">
    <source>
        <dbReference type="Pfam" id="PF02911"/>
    </source>
</evidence>
<comment type="similarity">
    <text evidence="1 5">Belongs to the Fmt family.</text>
</comment>
<evidence type="ECO:0000313" key="9">
    <source>
        <dbReference type="Proteomes" id="UP000215596"/>
    </source>
</evidence>
<evidence type="ECO:0000256" key="3">
    <source>
        <dbReference type="ARBA" id="ARBA00022679"/>
    </source>
</evidence>
<evidence type="ECO:0000313" key="8">
    <source>
        <dbReference type="EMBL" id="PAD80073.1"/>
    </source>
</evidence>
<dbReference type="InterPro" id="IPR005794">
    <property type="entry name" value="Fmt"/>
</dbReference>
<dbReference type="EMBL" id="NPBY01000006">
    <property type="protein sequence ID" value="PAD80073.1"/>
    <property type="molecule type" value="Genomic_DNA"/>
</dbReference>